<keyword evidence="3" id="KW-1185">Reference proteome</keyword>
<dbReference type="AlphaFoldDB" id="A0A7D6F1P3"/>
<evidence type="ECO:0000256" key="1">
    <source>
        <dbReference type="SAM" id="Phobius"/>
    </source>
</evidence>
<organism evidence="2 3">
    <name type="scientific">Thermosynechococcus sichuanensis E542</name>
    <dbReference type="NCBI Taxonomy" id="2016101"/>
    <lineage>
        <taxon>Bacteria</taxon>
        <taxon>Bacillati</taxon>
        <taxon>Cyanobacteriota</taxon>
        <taxon>Cyanophyceae</taxon>
        <taxon>Acaryochloridales</taxon>
        <taxon>Thermosynechococcaceae</taxon>
        <taxon>Thermosynechococcus</taxon>
        <taxon>Thermosynechococcus sichuanensis</taxon>
    </lineage>
</organism>
<dbReference type="KEGG" id="tsq:D3A95_10375"/>
<keyword evidence="1" id="KW-0472">Membrane</keyword>
<reference evidence="3" key="1">
    <citation type="submission" date="2018-09" db="EMBL/GenBank/DDBJ databases">
        <title>Complete genome sequence of thermophilic cyanobacteria strain Thermosynechococcus elongatus PKUAC-SCTE542.</title>
        <authorList>
            <person name="Liang Y."/>
            <person name="Tang J."/>
            <person name="Daroch M."/>
        </authorList>
    </citation>
    <scope>NUCLEOTIDE SEQUENCE [LARGE SCALE GENOMIC DNA]</scope>
    <source>
        <strain evidence="3">E542</strain>
    </source>
</reference>
<accession>A0A7D6F1P3</accession>
<evidence type="ECO:0000313" key="2">
    <source>
        <dbReference type="EMBL" id="QLL29401.1"/>
    </source>
</evidence>
<keyword evidence="1" id="KW-1133">Transmembrane helix</keyword>
<protein>
    <submittedName>
        <fullName evidence="2">Uncharacterized protein</fullName>
    </submittedName>
</protein>
<evidence type="ECO:0000313" key="3">
    <source>
        <dbReference type="Proteomes" id="UP000261812"/>
    </source>
</evidence>
<gene>
    <name evidence="2" type="ORF">D3A95_10375</name>
</gene>
<sequence length="92" mass="9694">MAILLLLVLALVLWSVRLLHGAYRLRDFSLLLASGLVAISAGGVIFVYSLMNGCVGYLSQGQPIPESDASVIMSDVAYFESASGATTPTFSP</sequence>
<dbReference type="RefSeq" id="WP_181494921.1">
    <property type="nucleotide sequence ID" value="NZ_CP032152.1"/>
</dbReference>
<proteinExistence type="predicted"/>
<dbReference type="Proteomes" id="UP000261812">
    <property type="component" value="Chromosome"/>
</dbReference>
<name>A0A7D6F1P3_9CYAN</name>
<keyword evidence="1" id="KW-0812">Transmembrane</keyword>
<dbReference type="EMBL" id="CP032152">
    <property type="protein sequence ID" value="QLL29401.1"/>
    <property type="molecule type" value="Genomic_DNA"/>
</dbReference>
<feature type="transmembrane region" description="Helical" evidence="1">
    <location>
        <begin position="28"/>
        <end position="50"/>
    </location>
</feature>